<protein>
    <submittedName>
        <fullName evidence="2">Uncharacterized protein</fullName>
    </submittedName>
</protein>
<dbReference type="Proteomes" id="UP000546213">
    <property type="component" value="Unassembled WGS sequence"/>
</dbReference>
<evidence type="ECO:0000313" key="3">
    <source>
        <dbReference type="Proteomes" id="UP000546213"/>
    </source>
</evidence>
<name>A0A8H5KU65_9HYPO</name>
<dbReference type="AlphaFoldDB" id="A0A8H5KU65"/>
<proteinExistence type="predicted"/>
<gene>
    <name evidence="2" type="ORF">FPCIR_10802</name>
</gene>
<accession>A0A8H5KU65</accession>
<keyword evidence="3" id="KW-1185">Reference proteome</keyword>
<dbReference type="OrthoDB" id="5101263at2759"/>
<evidence type="ECO:0000313" key="2">
    <source>
        <dbReference type="EMBL" id="KAF5579972.1"/>
    </source>
</evidence>
<evidence type="ECO:0000256" key="1">
    <source>
        <dbReference type="SAM" id="MobiDB-lite"/>
    </source>
</evidence>
<comment type="caution">
    <text evidence="2">The sequence shown here is derived from an EMBL/GenBank/DDBJ whole genome shotgun (WGS) entry which is preliminary data.</text>
</comment>
<reference evidence="2 3" key="1">
    <citation type="submission" date="2020-05" db="EMBL/GenBank/DDBJ databases">
        <title>Identification and distribution of gene clusters putatively required for synthesis of sphingolipid metabolism inhibitors in phylogenetically diverse species of the filamentous fungus Fusarium.</title>
        <authorList>
            <person name="Kim H.-S."/>
            <person name="Busman M."/>
            <person name="Brown D.W."/>
            <person name="Divon H."/>
            <person name="Uhlig S."/>
            <person name="Proctor R.H."/>
        </authorList>
    </citation>
    <scope>NUCLEOTIDE SEQUENCE [LARGE SCALE GENOMIC DNA]</scope>
    <source>
        <strain evidence="2 3">NRRL 36939</strain>
    </source>
</reference>
<sequence length="198" mass="22047">MRKGYDPKEPMSLEERIFRQARTEDLFDDGVQTAPTLDEMVILNTSPNTRRRYSRSVRLRQQITRAGNLRTHSIKSDSWASTVLLTCSGMCTYAFGSQSLEGSGHINGVFDPIVDKTVNLVDSEMTVVKGLTEDLVRVIMIGVRTGSNVLQATGTLPDPSSWTDHLHAPRHDLLRLPQAQRPDPHEKCVWSSGPVTSS</sequence>
<organism evidence="2 3">
    <name type="scientific">Fusarium pseudocircinatum</name>
    <dbReference type="NCBI Taxonomy" id="56676"/>
    <lineage>
        <taxon>Eukaryota</taxon>
        <taxon>Fungi</taxon>
        <taxon>Dikarya</taxon>
        <taxon>Ascomycota</taxon>
        <taxon>Pezizomycotina</taxon>
        <taxon>Sordariomycetes</taxon>
        <taxon>Hypocreomycetidae</taxon>
        <taxon>Hypocreales</taxon>
        <taxon>Nectriaceae</taxon>
        <taxon>Fusarium</taxon>
        <taxon>Fusarium fujikuroi species complex</taxon>
    </lineage>
</organism>
<dbReference type="EMBL" id="JAAOAS010000326">
    <property type="protein sequence ID" value="KAF5579972.1"/>
    <property type="molecule type" value="Genomic_DNA"/>
</dbReference>
<feature type="region of interest" description="Disordered" evidence="1">
    <location>
        <begin position="178"/>
        <end position="198"/>
    </location>
</feature>